<dbReference type="AlphaFoldDB" id="A0A1H3KI30"/>
<accession>A0A1H3KI30</accession>
<dbReference type="GeneID" id="78124623"/>
<evidence type="ECO:0000313" key="2">
    <source>
        <dbReference type="Proteomes" id="UP000199026"/>
    </source>
</evidence>
<proteinExistence type="predicted"/>
<dbReference type="EMBL" id="FNPR01000002">
    <property type="protein sequence ID" value="SDY51690.1"/>
    <property type="molecule type" value="Genomic_DNA"/>
</dbReference>
<name>A0A1H3KI30_9RHOB</name>
<dbReference type="RefSeq" id="WP_177170658.1">
    <property type="nucleotide sequence ID" value="NZ_CALJFH010000012.1"/>
</dbReference>
<dbReference type="STRING" id="576131.SAMN05444486_102554"/>
<evidence type="ECO:0000313" key="1">
    <source>
        <dbReference type="EMBL" id="SDY51690.1"/>
    </source>
</evidence>
<evidence type="ECO:0008006" key="3">
    <source>
        <dbReference type="Google" id="ProtNLM"/>
    </source>
</evidence>
<gene>
    <name evidence="1" type="ORF">SAMN05444486_102554</name>
</gene>
<reference evidence="1 2" key="1">
    <citation type="submission" date="2016-10" db="EMBL/GenBank/DDBJ databases">
        <authorList>
            <person name="de Groot N.N."/>
        </authorList>
    </citation>
    <scope>NUCLEOTIDE SEQUENCE [LARGE SCALE GENOMIC DNA]</scope>
    <source>
        <strain evidence="1 2">DSM 24677</strain>
    </source>
</reference>
<keyword evidence="2" id="KW-1185">Reference proteome</keyword>
<protein>
    <recommendedName>
        <fullName evidence="3">Phosphoadenosine phosphosulfate reductase</fullName>
    </recommendedName>
</protein>
<dbReference type="Proteomes" id="UP000199026">
    <property type="component" value="Unassembled WGS sequence"/>
</dbReference>
<organism evidence="1 2">
    <name type="scientific">Lentibacter algarum</name>
    <dbReference type="NCBI Taxonomy" id="576131"/>
    <lineage>
        <taxon>Bacteria</taxon>
        <taxon>Pseudomonadati</taxon>
        <taxon>Pseudomonadota</taxon>
        <taxon>Alphaproteobacteria</taxon>
        <taxon>Rhodobacterales</taxon>
        <taxon>Roseobacteraceae</taxon>
        <taxon>Lentibacter</taxon>
    </lineage>
</organism>
<sequence>MQDLAKTLEGSLAEMSKRDWLTALAELSEENGHFQPLGKKHFSSYIAGSETLLVTFESYDGIQRISPNAHPLGWEVAKVLGWSSLSVMSDGQSWFRDREVYAYFDDLIDDGFFEEFDNVVFYGAGPCGYAAAAYSIAAPGARVLALQPQATLDPRVAEWDERFIRQRRLDFTSRYGYAPDMIDAAQEAFVIYDPEELEDAMHAALFTRPNVHKLRLRHAGGALQFSLRNMKILSRLIALGGTGRLTPEIFAKLARARREDRQYLRNLLRHLDDKGRTKLAHALCKNVTTRMDGVPAFERRLKGLETRLAELEGADS</sequence>